<dbReference type="EC" id="2.7.1.5" evidence="7"/>
<proteinExistence type="inferred from homology"/>
<evidence type="ECO:0000256" key="7">
    <source>
        <dbReference type="NCBIfam" id="TIGR02627"/>
    </source>
</evidence>
<dbReference type="InterPro" id="IPR050406">
    <property type="entry name" value="FGGY_Carb_Kinase"/>
</dbReference>
<keyword evidence="5" id="KW-0067">ATP-binding</keyword>
<dbReference type="Proteomes" id="UP000683246">
    <property type="component" value="Chromosome"/>
</dbReference>
<dbReference type="PANTHER" id="PTHR43095">
    <property type="entry name" value="SUGAR KINASE"/>
    <property type="match status" value="1"/>
</dbReference>
<keyword evidence="11" id="KW-1185">Reference proteome</keyword>
<dbReference type="InterPro" id="IPR000577">
    <property type="entry name" value="Carb_kinase_FGGY"/>
</dbReference>
<dbReference type="AlphaFoldDB" id="A0A8J8MGS3"/>
<protein>
    <recommendedName>
        <fullName evidence="7">Rhamnulokinase</fullName>
        <ecNumber evidence="7">2.7.1.5</ecNumber>
    </recommendedName>
</protein>
<keyword evidence="3" id="KW-0547">Nucleotide-binding</keyword>
<dbReference type="Pfam" id="PF02782">
    <property type="entry name" value="FGGY_C"/>
    <property type="match status" value="1"/>
</dbReference>
<dbReference type="CDD" id="cd07771">
    <property type="entry name" value="ASKHA_NBD_FGGY_RhaB-like"/>
    <property type="match status" value="1"/>
</dbReference>
<dbReference type="NCBIfam" id="TIGR02627">
    <property type="entry name" value="rhamnulo_kin"/>
    <property type="match status" value="1"/>
</dbReference>
<reference evidence="10" key="1">
    <citation type="submission" date="2020-07" db="EMBL/GenBank/DDBJ databases">
        <title>Vallitalea pronyensis genome.</title>
        <authorList>
            <person name="Postec A."/>
        </authorList>
    </citation>
    <scope>NUCLEOTIDE SEQUENCE</scope>
    <source>
        <strain evidence="10">FatNI3</strain>
    </source>
</reference>
<dbReference type="GO" id="GO:0008993">
    <property type="term" value="F:rhamnulokinase activity"/>
    <property type="evidence" value="ECO:0007669"/>
    <property type="project" value="UniProtKB-UniRule"/>
</dbReference>
<dbReference type="GO" id="GO:0019301">
    <property type="term" value="P:rhamnose catabolic process"/>
    <property type="evidence" value="ECO:0007669"/>
    <property type="project" value="UniProtKB-UniRule"/>
</dbReference>
<dbReference type="InterPro" id="IPR013449">
    <property type="entry name" value="Rhamnulokinase"/>
</dbReference>
<gene>
    <name evidence="10" type="primary">rhaB</name>
    <name evidence="10" type="ORF">HZI73_00945</name>
</gene>
<dbReference type="InterPro" id="IPR018484">
    <property type="entry name" value="FGGY_N"/>
</dbReference>
<evidence type="ECO:0000256" key="2">
    <source>
        <dbReference type="ARBA" id="ARBA00022679"/>
    </source>
</evidence>
<dbReference type="Pfam" id="PF00370">
    <property type="entry name" value="FGGY_N"/>
    <property type="match status" value="1"/>
</dbReference>
<dbReference type="PIRSF" id="PIRSF000538">
    <property type="entry name" value="GlpK"/>
    <property type="match status" value="1"/>
</dbReference>
<dbReference type="InterPro" id="IPR018485">
    <property type="entry name" value="FGGY_C"/>
</dbReference>
<keyword evidence="6" id="KW-0684">Rhamnose metabolism</keyword>
<name>A0A8J8MGS3_9FIRM</name>
<feature type="domain" description="Carbohydrate kinase FGGY C-terminal" evidence="9">
    <location>
        <begin position="256"/>
        <end position="442"/>
    </location>
</feature>
<organism evidence="10 11">
    <name type="scientific">Vallitalea pronyensis</name>
    <dbReference type="NCBI Taxonomy" id="1348613"/>
    <lineage>
        <taxon>Bacteria</taxon>
        <taxon>Bacillati</taxon>
        <taxon>Bacillota</taxon>
        <taxon>Clostridia</taxon>
        <taxon>Lachnospirales</taxon>
        <taxon>Vallitaleaceae</taxon>
        <taxon>Vallitalea</taxon>
    </lineage>
</organism>
<evidence type="ECO:0000256" key="6">
    <source>
        <dbReference type="ARBA" id="ARBA00023308"/>
    </source>
</evidence>
<accession>A0A8J8MGS3</accession>
<evidence type="ECO:0000256" key="4">
    <source>
        <dbReference type="ARBA" id="ARBA00022777"/>
    </source>
</evidence>
<comment type="similarity">
    <text evidence="1">Belongs to the FGGY kinase family.</text>
</comment>
<evidence type="ECO:0000256" key="1">
    <source>
        <dbReference type="ARBA" id="ARBA00009156"/>
    </source>
</evidence>
<dbReference type="FunFam" id="3.30.420.40:FF:000064">
    <property type="entry name" value="Rhamnulokinase"/>
    <property type="match status" value="1"/>
</dbReference>
<dbReference type="RefSeq" id="WP_212696407.1">
    <property type="nucleotide sequence ID" value="NZ_CP058649.1"/>
</dbReference>
<dbReference type="Gene3D" id="3.30.420.40">
    <property type="match status" value="2"/>
</dbReference>
<evidence type="ECO:0000256" key="3">
    <source>
        <dbReference type="ARBA" id="ARBA00022741"/>
    </source>
</evidence>
<evidence type="ECO:0000256" key="5">
    <source>
        <dbReference type="ARBA" id="ARBA00022840"/>
    </source>
</evidence>
<evidence type="ECO:0000313" key="11">
    <source>
        <dbReference type="Proteomes" id="UP000683246"/>
    </source>
</evidence>
<dbReference type="InterPro" id="IPR043129">
    <property type="entry name" value="ATPase_NBD"/>
</dbReference>
<keyword evidence="2 10" id="KW-0808">Transferase</keyword>
<dbReference type="EMBL" id="CP058649">
    <property type="protein sequence ID" value="QUI20948.1"/>
    <property type="molecule type" value="Genomic_DNA"/>
</dbReference>
<evidence type="ECO:0000259" key="9">
    <source>
        <dbReference type="Pfam" id="PF02782"/>
    </source>
</evidence>
<dbReference type="SUPFAM" id="SSF53067">
    <property type="entry name" value="Actin-like ATPase domain"/>
    <property type="match status" value="2"/>
</dbReference>
<dbReference type="GO" id="GO:0005524">
    <property type="term" value="F:ATP binding"/>
    <property type="evidence" value="ECO:0007669"/>
    <property type="project" value="UniProtKB-KW"/>
</dbReference>
<keyword evidence="4" id="KW-0418">Kinase</keyword>
<evidence type="ECO:0000313" key="10">
    <source>
        <dbReference type="EMBL" id="QUI20948.1"/>
    </source>
</evidence>
<feature type="domain" description="Carbohydrate kinase FGGY N-terminal" evidence="8">
    <location>
        <begin position="5"/>
        <end position="245"/>
    </location>
</feature>
<evidence type="ECO:0000259" key="8">
    <source>
        <dbReference type="Pfam" id="PF00370"/>
    </source>
</evidence>
<dbReference type="KEGG" id="vpy:HZI73_00945"/>
<sequence length="485" mass="54914">MKKICLAVDIGASSGRLIMGSLLNKKIVIEEIYRFKNQMYKENDHYYWDIDHLFFEILTGLRKISTVGLKVESIGIDTWGVDYVLIDQEGKRLCPVYAYRDGRTHHAMADIFALCSQEKIYEKTGIQFLQFNTLYQLYVHMKAEPLLKKQIYQLLMIPDYLNYLLCDKKTMEYSNATTTQMYNIHQQSWDKALLKVAQISKDKLPKLVQPGTVIGSVSEKVGKALGMTGLPVIAPATHDTGSAVVAVPVMDNEDVVYISSGTWSLMGIEHDSPICTKEALMYNFTNEGGAYGTIRLLKNIMGLWLIQKVKAMLDKDYSFAALAQLASTSTCTSLINPNHARFLNPNHMLEEINDYCKETHQDIPYTPGDYARCVFESLALGYKQVLHQLESITGKKFHKIHIIGGGSQNTYLNQLCADYTGCVVYAGPVEATAIGNLMVQYITLGLVDSLQDARRIINHSFRIQSFYPQSLNNKHKRWHTFNQLP</sequence>